<keyword evidence="2" id="KW-1185">Reference proteome</keyword>
<evidence type="ECO:0000313" key="1">
    <source>
        <dbReference type="EMBL" id="RUL53652.1"/>
    </source>
</evidence>
<reference evidence="1 2" key="1">
    <citation type="submission" date="2018-12" db="EMBL/GenBank/DDBJ databases">
        <title>Lysinibacillus antri sp. nov., isolated from a cave soil.</title>
        <authorList>
            <person name="Narsing Rao M.P."/>
            <person name="Zhang H."/>
            <person name="Dong Z.-Y."/>
            <person name="Niu X.-K."/>
            <person name="Zhang K."/>
            <person name="Fang B.-Z."/>
            <person name="Kang Y.-Q."/>
            <person name="Xiao M."/>
            <person name="Li W.-J."/>
        </authorList>
    </citation>
    <scope>NUCLEOTIDE SEQUENCE [LARGE SCALE GENOMIC DNA]</scope>
    <source>
        <strain evidence="1 2">SYSU K30002</strain>
    </source>
</reference>
<dbReference type="SUPFAM" id="SSF103032">
    <property type="entry name" value="Hypothetical protein YwqG"/>
    <property type="match status" value="1"/>
</dbReference>
<dbReference type="EMBL" id="RYYR01000009">
    <property type="protein sequence ID" value="RUL53652.1"/>
    <property type="molecule type" value="Genomic_DNA"/>
</dbReference>
<dbReference type="InterPro" id="IPR035948">
    <property type="entry name" value="YwqG-like_sf"/>
</dbReference>
<dbReference type="Pfam" id="PF09234">
    <property type="entry name" value="DUF1963"/>
    <property type="match status" value="1"/>
</dbReference>
<protein>
    <submittedName>
        <fullName evidence="1">DUF1963 domain-containing protein</fullName>
    </submittedName>
</protein>
<organism evidence="1 2">
    <name type="scientific">Lysinibacillus antri</name>
    <dbReference type="NCBI Taxonomy" id="2498145"/>
    <lineage>
        <taxon>Bacteria</taxon>
        <taxon>Bacillati</taxon>
        <taxon>Bacillota</taxon>
        <taxon>Bacilli</taxon>
        <taxon>Bacillales</taxon>
        <taxon>Bacillaceae</taxon>
        <taxon>Lysinibacillus</taxon>
    </lineage>
</organism>
<dbReference type="Gene3D" id="2.30.320.10">
    <property type="entry name" value="YwqG-like"/>
    <property type="match status" value="1"/>
</dbReference>
<evidence type="ECO:0000313" key="2">
    <source>
        <dbReference type="Proteomes" id="UP000287910"/>
    </source>
</evidence>
<dbReference type="AlphaFoldDB" id="A0A3S0PQ57"/>
<proteinExistence type="predicted"/>
<dbReference type="Proteomes" id="UP000287910">
    <property type="component" value="Unassembled WGS sequence"/>
</dbReference>
<sequence>MVETKDFINLPHQMERFRDKLVPSLLKNTLITPYRRITSPTESKFAGYPYLPKTHVHPKDLKGNYMHLLAQINFSDSIFLPPFPEKGILQIFISKDLCFPEAQVKELYFQQEFKIRYYPSILPEGELVQDFSYLSNLGSDFPIQNEMGLIFSDHMEPVTATDYRLKQYLGFPLSDYGHISDDEQTLEDLYFETYLGAEHKIGGYPYFIEEDSRTNSEFLKRFDTLLLQIVTNDEQGIVYGDTGIIKVFINREKLMKLDFTEVYFHAEQY</sequence>
<accession>A0A3S0PQ57</accession>
<name>A0A3S0PQ57_9BACI</name>
<dbReference type="InterPro" id="IPR015315">
    <property type="entry name" value="DUF1963"/>
</dbReference>
<comment type="caution">
    <text evidence="1">The sequence shown here is derived from an EMBL/GenBank/DDBJ whole genome shotgun (WGS) entry which is preliminary data.</text>
</comment>
<gene>
    <name evidence="1" type="ORF">EK386_08795</name>
</gene>
<dbReference type="PANTHER" id="PTHR36436">
    <property type="entry name" value="SLL5081 PROTEIN"/>
    <property type="match status" value="1"/>
</dbReference>
<dbReference type="PANTHER" id="PTHR36436:SF6">
    <property type="entry name" value="SLL5081 PROTEIN"/>
    <property type="match status" value="1"/>
</dbReference>